<reference evidence="11" key="1">
    <citation type="journal article" date="2023" name="Science">
        <title>Genome structures resolve the early diversification of teleost fishes.</title>
        <authorList>
            <person name="Parey E."/>
            <person name="Louis A."/>
            <person name="Montfort J."/>
            <person name="Bouchez O."/>
            <person name="Roques C."/>
            <person name="Iampietro C."/>
            <person name="Lluch J."/>
            <person name="Castinel A."/>
            <person name="Donnadieu C."/>
            <person name="Desvignes T."/>
            <person name="Floi Bucao C."/>
            <person name="Jouanno E."/>
            <person name="Wen M."/>
            <person name="Mejri S."/>
            <person name="Dirks R."/>
            <person name="Jansen H."/>
            <person name="Henkel C."/>
            <person name="Chen W.J."/>
            <person name="Zahm M."/>
            <person name="Cabau C."/>
            <person name="Klopp C."/>
            <person name="Thompson A.W."/>
            <person name="Robinson-Rechavi M."/>
            <person name="Braasch I."/>
            <person name="Lecointre G."/>
            <person name="Bobe J."/>
            <person name="Postlethwait J.H."/>
            <person name="Berthelot C."/>
            <person name="Roest Crollius H."/>
            <person name="Guiguen Y."/>
        </authorList>
    </citation>
    <scope>NUCLEOTIDE SEQUENCE</scope>
    <source>
        <strain evidence="11">WJC10195</strain>
    </source>
</reference>
<dbReference type="InterPro" id="IPR050971">
    <property type="entry name" value="Cadherin-domain_protein"/>
</dbReference>
<evidence type="ECO:0000256" key="6">
    <source>
        <dbReference type="ARBA" id="ARBA00022989"/>
    </source>
</evidence>
<dbReference type="SUPFAM" id="SSF49313">
    <property type="entry name" value="Cadherin-like"/>
    <property type="match status" value="5"/>
</dbReference>
<gene>
    <name evidence="11" type="ORF">SKAU_G00024840</name>
</gene>
<dbReference type="Proteomes" id="UP001152622">
    <property type="component" value="Chromosome 1"/>
</dbReference>
<dbReference type="EMBL" id="JAINUF010000001">
    <property type="protein sequence ID" value="KAJ8381706.1"/>
    <property type="molecule type" value="Genomic_DNA"/>
</dbReference>
<dbReference type="PANTHER" id="PTHR24025">
    <property type="entry name" value="DESMOGLEIN FAMILY MEMBER"/>
    <property type="match status" value="1"/>
</dbReference>
<keyword evidence="4 8" id="KW-0106">Calcium</keyword>
<evidence type="ECO:0000313" key="12">
    <source>
        <dbReference type="Proteomes" id="UP001152622"/>
    </source>
</evidence>
<feature type="domain" description="Cadherin" evidence="10">
    <location>
        <begin position="230"/>
        <end position="341"/>
    </location>
</feature>
<dbReference type="OrthoDB" id="9047765at2759"/>
<feature type="domain" description="Cadherin" evidence="10">
    <location>
        <begin position="342"/>
        <end position="450"/>
    </location>
</feature>
<evidence type="ECO:0000256" key="7">
    <source>
        <dbReference type="ARBA" id="ARBA00023136"/>
    </source>
</evidence>
<evidence type="ECO:0000256" key="5">
    <source>
        <dbReference type="ARBA" id="ARBA00022889"/>
    </source>
</evidence>
<organism evidence="11 12">
    <name type="scientific">Synaphobranchus kaupii</name>
    <name type="common">Kaup's arrowtooth eel</name>
    <dbReference type="NCBI Taxonomy" id="118154"/>
    <lineage>
        <taxon>Eukaryota</taxon>
        <taxon>Metazoa</taxon>
        <taxon>Chordata</taxon>
        <taxon>Craniata</taxon>
        <taxon>Vertebrata</taxon>
        <taxon>Euteleostomi</taxon>
        <taxon>Actinopterygii</taxon>
        <taxon>Neopterygii</taxon>
        <taxon>Teleostei</taxon>
        <taxon>Anguilliformes</taxon>
        <taxon>Synaphobranchidae</taxon>
        <taxon>Synaphobranchus</taxon>
    </lineage>
</organism>
<name>A0A9Q1GCH5_SYNKA</name>
<sequence length="643" mass="70377">MVNTNKAEVTVTGTPRFDFEMAPNSFVLQILVVDSAGDAVLDTLTVFLKDVDEAPVFLDEDSVIYTLEKTPPGLIYQPSVFDPENKPLTFTLTPSNPEFNADRDKGSLFTTKAFDYETDPRSKITAFTIPEELNPGHIITNITAAVPDNIFYIGYILYTISTNSYLAIHTHSGVVTIANRMDRDSNPLRDDPTITVTVAATYSPPGPPLSHSIELTITVTDINDNPPICSPDTQTRDVTETEALGALITTVTCEDNDVDPMFREHNFTRLSCLGCNQLFTLSPTGSITLNGSLDFEDPNNLYTGNQYSLLVEAADMNDTSLTGNAFIDVTVTPVNEYHPVFVPPSYFYKISELLGRGAVIGEVNATDRDLPAIGVSYSFISGGGTSGLSNIFHLDPKHGTITLLTRPDYEATQTYQLVIRAVDGDPIRPLSATTTVIVNITEANDEPPVCGPNNTHLTVPMDLRTGSNVQSFILTCTDKDSPPSSFIYTISGASNLNSHFVFSPLSGTNVTRLILKEPFDFSGGLDRVWRYRLTVLISDANLMAGEPQPRDEPQTGTVVIDIQVVDPDLTTTAITTTTPRITYIAVRENTFDVDDWYVTFICVLAALLLLGILGYLLYLCGRYLSTLDCSCCEPQPLEDKEIL</sequence>
<keyword evidence="5" id="KW-0130">Cell adhesion</keyword>
<keyword evidence="7 9" id="KW-0472">Membrane</keyword>
<comment type="subcellular location">
    <subcellularLocation>
        <location evidence="1">Membrane</location>
    </subcellularLocation>
</comment>
<dbReference type="GO" id="GO:0005509">
    <property type="term" value="F:calcium ion binding"/>
    <property type="evidence" value="ECO:0007669"/>
    <property type="project" value="UniProtKB-UniRule"/>
</dbReference>
<dbReference type="Pfam" id="PF00028">
    <property type="entry name" value="Cadherin"/>
    <property type="match status" value="1"/>
</dbReference>
<evidence type="ECO:0000256" key="9">
    <source>
        <dbReference type="SAM" id="Phobius"/>
    </source>
</evidence>
<dbReference type="PROSITE" id="PS50268">
    <property type="entry name" value="CADHERIN_2"/>
    <property type="match status" value="4"/>
</dbReference>
<dbReference type="Gene3D" id="2.60.40.60">
    <property type="entry name" value="Cadherins"/>
    <property type="match status" value="5"/>
</dbReference>
<dbReference type="PRINTS" id="PR00205">
    <property type="entry name" value="CADHERIN"/>
</dbReference>
<evidence type="ECO:0000256" key="1">
    <source>
        <dbReference type="ARBA" id="ARBA00004370"/>
    </source>
</evidence>
<evidence type="ECO:0000256" key="4">
    <source>
        <dbReference type="ARBA" id="ARBA00022837"/>
    </source>
</evidence>
<keyword evidence="12" id="KW-1185">Reference proteome</keyword>
<dbReference type="InterPro" id="IPR015919">
    <property type="entry name" value="Cadherin-like_sf"/>
</dbReference>
<dbReference type="PANTHER" id="PTHR24025:SF23">
    <property type="entry name" value="NEURAL-CADHERIN"/>
    <property type="match status" value="1"/>
</dbReference>
<feature type="domain" description="Cadherin" evidence="10">
    <location>
        <begin position="451"/>
        <end position="581"/>
    </location>
</feature>
<dbReference type="InterPro" id="IPR002126">
    <property type="entry name" value="Cadherin-like_dom"/>
</dbReference>
<dbReference type="GO" id="GO:0005911">
    <property type="term" value="C:cell-cell junction"/>
    <property type="evidence" value="ECO:0007669"/>
    <property type="project" value="TreeGrafter"/>
</dbReference>
<keyword evidence="6 9" id="KW-1133">Transmembrane helix</keyword>
<protein>
    <recommendedName>
        <fullName evidence="10">Cadherin domain-containing protein</fullName>
    </recommendedName>
</protein>
<dbReference type="GO" id="GO:0009653">
    <property type="term" value="P:anatomical structure morphogenesis"/>
    <property type="evidence" value="ECO:0007669"/>
    <property type="project" value="UniProtKB-ARBA"/>
</dbReference>
<evidence type="ECO:0000256" key="3">
    <source>
        <dbReference type="ARBA" id="ARBA00022737"/>
    </source>
</evidence>
<dbReference type="AlphaFoldDB" id="A0A9Q1GCH5"/>
<dbReference type="InterPro" id="IPR020894">
    <property type="entry name" value="Cadherin_CS"/>
</dbReference>
<dbReference type="PROSITE" id="PS00232">
    <property type="entry name" value="CADHERIN_1"/>
    <property type="match status" value="1"/>
</dbReference>
<dbReference type="CDD" id="cd11304">
    <property type="entry name" value="Cadherin_repeat"/>
    <property type="match status" value="3"/>
</dbReference>
<dbReference type="GO" id="GO:0005886">
    <property type="term" value="C:plasma membrane"/>
    <property type="evidence" value="ECO:0007669"/>
    <property type="project" value="InterPro"/>
</dbReference>
<keyword evidence="3" id="KW-0677">Repeat</keyword>
<evidence type="ECO:0000256" key="2">
    <source>
        <dbReference type="ARBA" id="ARBA00022692"/>
    </source>
</evidence>
<comment type="caution">
    <text evidence="11">The sequence shown here is derived from an EMBL/GenBank/DDBJ whole genome shotgun (WGS) entry which is preliminary data.</text>
</comment>
<proteinExistence type="predicted"/>
<dbReference type="SMART" id="SM00112">
    <property type="entry name" value="CA"/>
    <property type="match status" value="4"/>
</dbReference>
<evidence type="ECO:0000259" key="10">
    <source>
        <dbReference type="PROSITE" id="PS50268"/>
    </source>
</evidence>
<feature type="domain" description="Cadherin" evidence="10">
    <location>
        <begin position="121"/>
        <end position="229"/>
    </location>
</feature>
<dbReference type="GO" id="GO:0007156">
    <property type="term" value="P:homophilic cell adhesion via plasma membrane adhesion molecules"/>
    <property type="evidence" value="ECO:0007669"/>
    <property type="project" value="InterPro"/>
</dbReference>
<accession>A0A9Q1GCH5</accession>
<evidence type="ECO:0000313" key="11">
    <source>
        <dbReference type="EMBL" id="KAJ8381706.1"/>
    </source>
</evidence>
<evidence type="ECO:0000256" key="8">
    <source>
        <dbReference type="PROSITE-ProRule" id="PRU00043"/>
    </source>
</evidence>
<keyword evidence="2 9" id="KW-0812">Transmembrane</keyword>
<feature type="transmembrane region" description="Helical" evidence="9">
    <location>
        <begin position="596"/>
        <end position="618"/>
    </location>
</feature>